<protein>
    <submittedName>
        <fullName evidence="2">IS630 family transposase</fullName>
    </submittedName>
</protein>
<dbReference type="RefSeq" id="WP_105423581.1">
    <property type="nucleotide sequence ID" value="NZ_PUIO01000092.1"/>
</dbReference>
<evidence type="ECO:0000313" key="3">
    <source>
        <dbReference type="Proteomes" id="UP000239290"/>
    </source>
</evidence>
<sequence>MVAAALSVSDEQRAELRRMAASTTLPHRKVVQARALLWAGDGVANAEIARRCQVTPEAVRRWRSRFAEEGTSGVGTVAKGRGRKPSLPAGTVEEVLRLTHQERPADGSTHWSTRTMAARVGIGKDSVAKIWADHNLKPWRVATFKISNDPRFEEKLVDVVGLYLNPPARAVVFSFDEKTQCQALDRTQPSLPMKPGRAGTMTHDYKRNGTIDLFAAMNVGTGEVLTDLRKGHAGADVLRFFKQIDASVPRSLDVHVVLDNLSAHSTPEIKSWLAHKNRRRWHLHYTPTSSSWLNLIERWFKELTDKRLRRGVFTSVTDLADAITTWAQHWNEEPKPFVWKATAEDIIAKVQRGRTALHKIKSQTDH</sequence>
<dbReference type="InterPro" id="IPR047655">
    <property type="entry name" value="Transpos_IS630-like"/>
</dbReference>
<evidence type="ECO:0000259" key="1">
    <source>
        <dbReference type="Pfam" id="PF13358"/>
    </source>
</evidence>
<dbReference type="InterPro" id="IPR036397">
    <property type="entry name" value="RNaseH_sf"/>
</dbReference>
<dbReference type="AlphaFoldDB" id="A0A2S8IHD1"/>
<dbReference type="Pfam" id="PF13358">
    <property type="entry name" value="DDE_3"/>
    <property type="match status" value="1"/>
</dbReference>
<dbReference type="InterPro" id="IPR009057">
    <property type="entry name" value="Homeodomain-like_sf"/>
</dbReference>
<dbReference type="SUPFAM" id="SSF46689">
    <property type="entry name" value="Homeodomain-like"/>
    <property type="match status" value="1"/>
</dbReference>
<comment type="caution">
    <text evidence="2">The sequence shown here is derived from an EMBL/GenBank/DDBJ whole genome shotgun (WGS) entry which is preliminary data.</text>
</comment>
<dbReference type="EMBL" id="PUIO01000092">
    <property type="protein sequence ID" value="PQP14125.1"/>
    <property type="molecule type" value="Genomic_DNA"/>
</dbReference>
<dbReference type="Proteomes" id="UP000239290">
    <property type="component" value="Unassembled WGS sequence"/>
</dbReference>
<name>A0A2S8IHD1_RHOOP</name>
<dbReference type="Pfam" id="PF13565">
    <property type="entry name" value="HTH_32"/>
    <property type="match status" value="1"/>
</dbReference>
<feature type="domain" description="Tc1-like transposase DDE" evidence="1">
    <location>
        <begin position="175"/>
        <end position="318"/>
    </location>
</feature>
<dbReference type="Gene3D" id="3.30.420.10">
    <property type="entry name" value="Ribonuclease H-like superfamily/Ribonuclease H"/>
    <property type="match status" value="1"/>
</dbReference>
<accession>A0A2S8IHD1</accession>
<dbReference type="NCBIfam" id="NF033545">
    <property type="entry name" value="transpos_IS630"/>
    <property type="match status" value="1"/>
</dbReference>
<evidence type="ECO:0000313" key="2">
    <source>
        <dbReference type="EMBL" id="PQP14125.1"/>
    </source>
</evidence>
<gene>
    <name evidence="2" type="ORF">C5613_41285</name>
</gene>
<organism evidence="2 3">
    <name type="scientific">Rhodococcus opacus</name>
    <name type="common">Nocardia opaca</name>
    <dbReference type="NCBI Taxonomy" id="37919"/>
    <lineage>
        <taxon>Bacteria</taxon>
        <taxon>Bacillati</taxon>
        <taxon>Actinomycetota</taxon>
        <taxon>Actinomycetes</taxon>
        <taxon>Mycobacteriales</taxon>
        <taxon>Nocardiaceae</taxon>
        <taxon>Rhodococcus</taxon>
    </lineage>
</organism>
<dbReference type="GO" id="GO:0003676">
    <property type="term" value="F:nucleic acid binding"/>
    <property type="evidence" value="ECO:0007669"/>
    <property type="project" value="InterPro"/>
</dbReference>
<dbReference type="InterPro" id="IPR038717">
    <property type="entry name" value="Tc1-like_DDE_dom"/>
</dbReference>
<proteinExistence type="predicted"/>
<reference evidence="3" key="1">
    <citation type="submission" date="2018-02" db="EMBL/GenBank/DDBJ databases">
        <title>Draft genome sequencing of Rhodococcus opacus KU647198.</title>
        <authorList>
            <person name="Zheng B.-X."/>
        </authorList>
    </citation>
    <scope>NUCLEOTIDE SEQUENCE [LARGE SCALE GENOMIC DNA]</scope>
    <source>
        <strain evidence="3">04-OD7</strain>
    </source>
</reference>